<organism evidence="2 3">
    <name type="scientific">Basidiobolus ranarum</name>
    <dbReference type="NCBI Taxonomy" id="34480"/>
    <lineage>
        <taxon>Eukaryota</taxon>
        <taxon>Fungi</taxon>
        <taxon>Fungi incertae sedis</taxon>
        <taxon>Zoopagomycota</taxon>
        <taxon>Entomophthoromycotina</taxon>
        <taxon>Basidiobolomycetes</taxon>
        <taxon>Basidiobolales</taxon>
        <taxon>Basidiobolaceae</taxon>
        <taxon>Basidiobolus</taxon>
    </lineage>
</organism>
<dbReference type="Pfam" id="PF00134">
    <property type="entry name" value="Cyclin_N"/>
    <property type="match status" value="1"/>
</dbReference>
<accession>A0ABR2VKL2</accession>
<dbReference type="InterPro" id="IPR036915">
    <property type="entry name" value="Cyclin-like_sf"/>
</dbReference>
<evidence type="ECO:0000313" key="3">
    <source>
        <dbReference type="Proteomes" id="UP001479436"/>
    </source>
</evidence>
<reference evidence="2 3" key="1">
    <citation type="submission" date="2023-04" db="EMBL/GenBank/DDBJ databases">
        <title>Genome of Basidiobolus ranarum AG-B5.</title>
        <authorList>
            <person name="Stajich J.E."/>
            <person name="Carter-House D."/>
            <person name="Gryganskyi A."/>
        </authorList>
    </citation>
    <scope>NUCLEOTIDE SEQUENCE [LARGE SCALE GENOMIC DNA]</scope>
    <source>
        <strain evidence="2 3">AG-B5</strain>
    </source>
</reference>
<dbReference type="InterPro" id="IPR006671">
    <property type="entry name" value="Cyclin_N"/>
</dbReference>
<dbReference type="Gene3D" id="1.10.472.10">
    <property type="entry name" value="Cyclin-like"/>
    <property type="match status" value="1"/>
</dbReference>
<proteinExistence type="predicted"/>
<dbReference type="SUPFAM" id="SSF47954">
    <property type="entry name" value="Cyclin-like"/>
    <property type="match status" value="1"/>
</dbReference>
<keyword evidence="3" id="KW-1185">Reference proteome</keyword>
<sequence length="240" mass="27191">MVTSFNTIFIPATPRACDPLQQKRITLTTPNFSDSRQFLINHFPNLSTVRMAEFAANVVSFLWSAPNSTLQTKGSIPMHSTSHLKDTFSNVLLLLELPTVAVTLALKYMHQLRVSLNASTVNPDHLTKLFVSCLLLAAKYHLDVNIRNSEWSGKVGIAVEELSGMERWILRQLGYNLGISYEDFLAWIEWLRDSWNQPTNASKIQAIHLEQLHMFNSQLTAQYLQRTAQYSDLSLLATPV</sequence>
<evidence type="ECO:0000313" key="2">
    <source>
        <dbReference type="EMBL" id="KAK9670858.1"/>
    </source>
</evidence>
<dbReference type="InterPro" id="IPR013922">
    <property type="entry name" value="Cyclin_PHO80-like"/>
</dbReference>
<evidence type="ECO:0000259" key="1">
    <source>
        <dbReference type="Pfam" id="PF00134"/>
    </source>
</evidence>
<dbReference type="PANTHER" id="PTHR15615">
    <property type="match status" value="1"/>
</dbReference>
<feature type="domain" description="Cyclin N-terminal" evidence="1">
    <location>
        <begin position="95"/>
        <end position="177"/>
    </location>
</feature>
<comment type="caution">
    <text evidence="2">The sequence shown here is derived from an EMBL/GenBank/DDBJ whole genome shotgun (WGS) entry which is preliminary data.</text>
</comment>
<protein>
    <submittedName>
        <fullName evidence="2">PHO85 cyclin-5</fullName>
    </submittedName>
</protein>
<name>A0ABR2VKL2_9FUNG</name>
<dbReference type="Proteomes" id="UP001479436">
    <property type="component" value="Unassembled WGS sequence"/>
</dbReference>
<dbReference type="EMBL" id="JASJQH010010544">
    <property type="protein sequence ID" value="KAK9670858.1"/>
    <property type="molecule type" value="Genomic_DNA"/>
</dbReference>
<dbReference type="PANTHER" id="PTHR15615:SF27">
    <property type="entry name" value="PHO85 CYCLIN CLG1"/>
    <property type="match status" value="1"/>
</dbReference>
<dbReference type="CDD" id="cd20557">
    <property type="entry name" value="CYCLIN_ScPCL1-like"/>
    <property type="match status" value="1"/>
</dbReference>
<gene>
    <name evidence="2" type="primary">PCL5_25</name>
    <name evidence="2" type="ORF">K7432_017351</name>
</gene>